<dbReference type="EMBL" id="CP126101">
    <property type="protein sequence ID" value="WHY50966.1"/>
    <property type="molecule type" value="Genomic_DNA"/>
</dbReference>
<dbReference type="GO" id="GO:0004113">
    <property type="term" value="F:2',3'-cyclic-nucleotide 3'-phosphodiesterase activity"/>
    <property type="evidence" value="ECO:0007669"/>
    <property type="project" value="InterPro"/>
</dbReference>
<evidence type="ECO:0000256" key="2">
    <source>
        <dbReference type="HAMAP-Rule" id="MF_01940"/>
    </source>
</evidence>
<evidence type="ECO:0000313" key="4">
    <source>
        <dbReference type="Proteomes" id="UP001178322"/>
    </source>
</evidence>
<feature type="short sequence motif" description="HXTX 1" evidence="2">
    <location>
        <begin position="42"/>
        <end position="45"/>
    </location>
</feature>
<dbReference type="Gene3D" id="3.90.1140.10">
    <property type="entry name" value="Cyclic phosphodiesterase"/>
    <property type="match status" value="1"/>
</dbReference>
<accession>A0AAX3WWG3</accession>
<gene>
    <name evidence="3" type="primary">thpR</name>
    <name evidence="3" type="ORF">QNH24_22165</name>
</gene>
<protein>
    <recommendedName>
        <fullName evidence="2">RNA 2',3'-cyclic phosphodiesterase</fullName>
        <shortName evidence="2">RNA 2',3'-CPDase</shortName>
        <ecNumber evidence="2">3.1.4.58</ecNumber>
    </recommendedName>
</protein>
<name>A0AAX3WWG3_9BACI</name>
<reference evidence="3" key="1">
    <citation type="submission" date="2023-05" db="EMBL/GenBank/DDBJ databases">
        <title>Comparative genomics of Bacillaceae isolates and their secondary metabolite potential.</title>
        <authorList>
            <person name="Song L."/>
            <person name="Nielsen L.J."/>
            <person name="Mohite O."/>
            <person name="Xu X."/>
            <person name="Weber T."/>
            <person name="Kovacs A.T."/>
        </authorList>
    </citation>
    <scope>NUCLEOTIDE SEQUENCE</scope>
    <source>
        <strain evidence="3">LY1</strain>
    </source>
</reference>
<dbReference type="InterPro" id="IPR004175">
    <property type="entry name" value="RNA_CPDase"/>
</dbReference>
<feature type="short sequence motif" description="HXTX 2" evidence="2">
    <location>
        <begin position="128"/>
        <end position="131"/>
    </location>
</feature>
<comment type="function">
    <text evidence="2">Hydrolyzes RNA 2',3'-cyclic phosphodiester to an RNA 2'-phosphomonoester.</text>
</comment>
<dbReference type="PANTHER" id="PTHR35561:SF1">
    <property type="entry name" value="RNA 2',3'-CYCLIC PHOSPHODIESTERASE"/>
    <property type="match status" value="1"/>
</dbReference>
<dbReference type="Pfam" id="PF13563">
    <property type="entry name" value="2_5_RNA_ligase2"/>
    <property type="match status" value="1"/>
</dbReference>
<evidence type="ECO:0000256" key="1">
    <source>
        <dbReference type="ARBA" id="ARBA00022801"/>
    </source>
</evidence>
<comment type="catalytic activity">
    <reaction evidence="2">
        <text>a 3'-end 2',3'-cyclophospho-ribonucleotide-RNA + H2O = a 3'-end 2'-phospho-ribonucleotide-RNA + H(+)</text>
        <dbReference type="Rhea" id="RHEA:11828"/>
        <dbReference type="Rhea" id="RHEA-COMP:10464"/>
        <dbReference type="Rhea" id="RHEA-COMP:17353"/>
        <dbReference type="ChEBI" id="CHEBI:15377"/>
        <dbReference type="ChEBI" id="CHEBI:15378"/>
        <dbReference type="ChEBI" id="CHEBI:83064"/>
        <dbReference type="ChEBI" id="CHEBI:173113"/>
        <dbReference type="EC" id="3.1.4.58"/>
    </reaction>
</comment>
<dbReference type="GO" id="GO:0008664">
    <property type="term" value="F:RNA 2',3'-cyclic 3'-phosphodiesterase activity"/>
    <property type="evidence" value="ECO:0007669"/>
    <property type="project" value="UniProtKB-EC"/>
</dbReference>
<dbReference type="EC" id="3.1.4.58" evidence="2"/>
<evidence type="ECO:0000313" key="3">
    <source>
        <dbReference type="EMBL" id="WHY50966.1"/>
    </source>
</evidence>
<dbReference type="NCBIfam" id="TIGR02258">
    <property type="entry name" value="2_5_ligase"/>
    <property type="match status" value="1"/>
</dbReference>
<dbReference type="Proteomes" id="UP001178322">
    <property type="component" value="Chromosome"/>
</dbReference>
<dbReference type="RefSeq" id="WP_283869577.1">
    <property type="nucleotide sequence ID" value="NZ_CP126101.1"/>
</dbReference>
<comment type="similarity">
    <text evidence="2">Belongs to the 2H phosphoesterase superfamily. ThpR family.</text>
</comment>
<organism evidence="3 4">
    <name type="scientific">Lysinibacillus pakistanensis</name>
    <dbReference type="NCBI Taxonomy" id="759811"/>
    <lineage>
        <taxon>Bacteria</taxon>
        <taxon>Bacillati</taxon>
        <taxon>Bacillota</taxon>
        <taxon>Bacilli</taxon>
        <taxon>Bacillales</taxon>
        <taxon>Bacillaceae</taxon>
        <taxon>Lysinibacillus</taxon>
    </lineage>
</organism>
<dbReference type="HAMAP" id="MF_01940">
    <property type="entry name" value="RNA_CPDase"/>
    <property type="match status" value="1"/>
</dbReference>
<proteinExistence type="inferred from homology"/>
<dbReference type="AlphaFoldDB" id="A0AAX3WWG3"/>
<keyword evidence="1 2" id="KW-0378">Hydrolase</keyword>
<sequence length="191" mass="22546">MNRHFFIAVPLPLSIKTALKEKCEMLKTNLHFKRWVHLEDYHITLAFLGNADLEQLQIVLDEIKESLRKLPSFELKIRGLDIFGRKEYPRILWASIFESQPLNNVRDIVYKECVKAGFDLDNKPFVPHITVARKWNETHGKMAIDLVMTEELELPKFLVEEVVLYETKFEEIPKYHRKAVIRLDDLSSQLK</sequence>
<feature type="active site" description="Proton acceptor" evidence="2">
    <location>
        <position position="128"/>
    </location>
</feature>
<dbReference type="InterPro" id="IPR009097">
    <property type="entry name" value="Cyclic_Pdiesterase"/>
</dbReference>
<dbReference type="SUPFAM" id="SSF55144">
    <property type="entry name" value="LigT-like"/>
    <property type="match status" value="1"/>
</dbReference>
<feature type="active site" description="Proton donor" evidence="2">
    <location>
        <position position="42"/>
    </location>
</feature>
<dbReference type="PANTHER" id="PTHR35561">
    <property type="entry name" value="RNA 2',3'-CYCLIC PHOSPHODIESTERASE"/>
    <property type="match status" value="1"/>
</dbReference>